<feature type="transmembrane region" description="Helical" evidence="14">
    <location>
        <begin position="21"/>
        <end position="40"/>
    </location>
</feature>
<evidence type="ECO:0000256" key="9">
    <source>
        <dbReference type="ARBA" id="ARBA00022989"/>
    </source>
</evidence>
<keyword evidence="9 14" id="KW-1133">Transmembrane helix</keyword>
<evidence type="ECO:0000256" key="3">
    <source>
        <dbReference type="ARBA" id="ARBA00022516"/>
    </source>
</evidence>
<evidence type="ECO:0000256" key="14">
    <source>
        <dbReference type="SAM" id="Phobius"/>
    </source>
</evidence>
<evidence type="ECO:0000256" key="11">
    <source>
        <dbReference type="ARBA" id="ARBA00023098"/>
    </source>
</evidence>
<reference evidence="17" key="1">
    <citation type="submission" date="2016-10" db="EMBL/GenBank/DDBJ databases">
        <authorList>
            <person name="Varghese N."/>
            <person name="Submissions S."/>
        </authorList>
    </citation>
    <scope>NUCLEOTIDE SEQUENCE [LARGE SCALE GENOMIC DNA]</scope>
    <source>
        <strain evidence="17">DSM 22361</strain>
    </source>
</reference>
<feature type="transmembrane region" description="Helical" evidence="14">
    <location>
        <begin position="112"/>
        <end position="130"/>
    </location>
</feature>
<accession>A0A1H6C8Q0</accession>
<feature type="domain" description="Fatty acid hydroxylase" evidence="15">
    <location>
        <begin position="64"/>
        <end position="201"/>
    </location>
</feature>
<dbReference type="GO" id="GO:0006633">
    <property type="term" value="P:fatty acid biosynthetic process"/>
    <property type="evidence" value="ECO:0007669"/>
    <property type="project" value="UniProtKB-KW"/>
</dbReference>
<dbReference type="PANTHER" id="PTHR12863">
    <property type="entry name" value="FATTY ACID HYDROXYLASE"/>
    <property type="match status" value="1"/>
</dbReference>
<protein>
    <submittedName>
        <fullName evidence="16">Fatty acid hydroxylase superfamily protein</fullName>
    </submittedName>
</protein>
<keyword evidence="8" id="KW-0862">Zinc</keyword>
<organism evidence="16 17">
    <name type="scientific">Sphingobacterium lactis</name>
    <dbReference type="NCBI Taxonomy" id="797291"/>
    <lineage>
        <taxon>Bacteria</taxon>
        <taxon>Pseudomonadati</taxon>
        <taxon>Bacteroidota</taxon>
        <taxon>Sphingobacteriia</taxon>
        <taxon>Sphingobacteriales</taxon>
        <taxon>Sphingobacteriaceae</taxon>
        <taxon>Sphingobacterium</taxon>
    </lineage>
</organism>
<keyword evidence="17" id="KW-1185">Reference proteome</keyword>
<sequence length="233" mass="27084">MAKKLYVSNSTESSRMFKNDFLESLTKVHWSVPIIFWIPVKIYFIWRALVPGELSVGTVVMYYLFGLAFWTLAEYVLHRWVFHYEPSSKFGKRVHFIFHGVHHDFPKDRLRLVMPLSASIPMAAIIYLLFSLFFSPYTLAAFFSGFLLGYLIYDECHYAMHHANFKSGLFKKIKDHHMLHHYAEPDRGFGVSSALWDKIFDSGFTKKKAAGTAKNQLKTVEKKEDSVGTEQLH</sequence>
<evidence type="ECO:0000256" key="5">
    <source>
        <dbReference type="ARBA" id="ARBA00022723"/>
    </source>
</evidence>
<evidence type="ECO:0000313" key="17">
    <source>
        <dbReference type="Proteomes" id="UP000236731"/>
    </source>
</evidence>
<evidence type="ECO:0000256" key="4">
    <source>
        <dbReference type="ARBA" id="ARBA00022692"/>
    </source>
</evidence>
<dbReference type="GO" id="GO:0080132">
    <property type="term" value="F:fatty acid 2-hydroxylase activity"/>
    <property type="evidence" value="ECO:0007669"/>
    <property type="project" value="InterPro"/>
</dbReference>
<keyword evidence="6" id="KW-0256">Endoplasmic reticulum</keyword>
<evidence type="ECO:0000256" key="13">
    <source>
        <dbReference type="ARBA" id="ARBA00023160"/>
    </source>
</evidence>
<dbReference type="Proteomes" id="UP000236731">
    <property type="component" value="Unassembled WGS sequence"/>
</dbReference>
<keyword evidence="3" id="KW-0444">Lipid biosynthesis</keyword>
<evidence type="ECO:0000256" key="12">
    <source>
        <dbReference type="ARBA" id="ARBA00023136"/>
    </source>
</evidence>
<dbReference type="InterPro" id="IPR014430">
    <property type="entry name" value="Scs7"/>
</dbReference>
<evidence type="ECO:0000256" key="2">
    <source>
        <dbReference type="ARBA" id="ARBA00004477"/>
    </source>
</evidence>
<dbReference type="RefSeq" id="WP_234993270.1">
    <property type="nucleotide sequence ID" value="NZ_CP049246.1"/>
</dbReference>
<dbReference type="PANTHER" id="PTHR12863:SF1">
    <property type="entry name" value="FATTY ACID 2-HYDROXYLASE"/>
    <property type="match status" value="1"/>
</dbReference>
<keyword evidence="13" id="KW-0275">Fatty acid biosynthesis</keyword>
<feature type="transmembrane region" description="Helical" evidence="14">
    <location>
        <begin position="136"/>
        <end position="153"/>
    </location>
</feature>
<dbReference type="AlphaFoldDB" id="A0A1H6C8Q0"/>
<evidence type="ECO:0000256" key="7">
    <source>
        <dbReference type="ARBA" id="ARBA00022832"/>
    </source>
</evidence>
<evidence type="ECO:0000313" key="16">
    <source>
        <dbReference type="EMBL" id="SEG69273.1"/>
    </source>
</evidence>
<dbReference type="Pfam" id="PF04116">
    <property type="entry name" value="FA_hydroxylase"/>
    <property type="match status" value="1"/>
</dbReference>
<comment type="cofactor">
    <cofactor evidence="1">
        <name>Zn(2+)</name>
        <dbReference type="ChEBI" id="CHEBI:29105"/>
    </cofactor>
</comment>
<name>A0A1H6C8Q0_9SPHI</name>
<comment type="subcellular location">
    <subcellularLocation>
        <location evidence="2">Endoplasmic reticulum membrane</location>
        <topology evidence="2">Multi-pass membrane protein</topology>
    </subcellularLocation>
</comment>
<dbReference type="GO" id="GO:0005506">
    <property type="term" value="F:iron ion binding"/>
    <property type="evidence" value="ECO:0007669"/>
    <property type="project" value="InterPro"/>
</dbReference>
<evidence type="ECO:0000256" key="6">
    <source>
        <dbReference type="ARBA" id="ARBA00022824"/>
    </source>
</evidence>
<dbReference type="GO" id="GO:0016020">
    <property type="term" value="C:membrane"/>
    <property type="evidence" value="ECO:0007669"/>
    <property type="project" value="InterPro"/>
</dbReference>
<keyword evidence="10" id="KW-0560">Oxidoreductase</keyword>
<evidence type="ECO:0000256" key="10">
    <source>
        <dbReference type="ARBA" id="ARBA00023002"/>
    </source>
</evidence>
<keyword evidence="4 14" id="KW-0812">Transmembrane</keyword>
<keyword evidence="5" id="KW-0479">Metal-binding</keyword>
<evidence type="ECO:0000259" key="15">
    <source>
        <dbReference type="Pfam" id="PF04116"/>
    </source>
</evidence>
<keyword evidence="11" id="KW-0443">Lipid metabolism</keyword>
<proteinExistence type="predicted"/>
<keyword evidence="7" id="KW-0276">Fatty acid metabolism</keyword>
<evidence type="ECO:0000256" key="1">
    <source>
        <dbReference type="ARBA" id="ARBA00001947"/>
    </source>
</evidence>
<keyword evidence="12 14" id="KW-0472">Membrane</keyword>
<feature type="transmembrane region" description="Helical" evidence="14">
    <location>
        <begin position="60"/>
        <end position="82"/>
    </location>
</feature>
<evidence type="ECO:0000256" key="8">
    <source>
        <dbReference type="ARBA" id="ARBA00022833"/>
    </source>
</evidence>
<dbReference type="EMBL" id="FNUT01000014">
    <property type="protein sequence ID" value="SEG69273.1"/>
    <property type="molecule type" value="Genomic_DNA"/>
</dbReference>
<gene>
    <name evidence="16" type="ORF">SAMN05421877_1148</name>
</gene>
<dbReference type="InterPro" id="IPR006694">
    <property type="entry name" value="Fatty_acid_hydroxylase"/>
</dbReference>